<name>A0A9Q1GQU3_9CARY</name>
<gene>
    <name evidence="1" type="ORF">Cgig2_010855</name>
</gene>
<evidence type="ECO:0000313" key="2">
    <source>
        <dbReference type="Proteomes" id="UP001153076"/>
    </source>
</evidence>
<sequence length="260" mass="30351">MHCCLNGYESEAYRKKLGMRQEWRVINIEKEVAVKQEAMISLDTQQEEEGFTSVPRRKSRNQWKMNYTEAYFSWTNKKVQSRIDRVLCNVLWFTSFDYIANKNSLNRSYMLCSSCYGMIQAMRSCNNREQSKLEWLNYGDQGSRFVLAKMKQYAKIKLLKINSYVYCINDEHGQMIYGFHAMATAALCDKTYTDKDIIKQGASLCIEQQLNLCRPFSERDIKDIIFSIASVKSLILDGFSSSFYKNYCQEIGSLICNVVM</sequence>
<reference evidence="1" key="1">
    <citation type="submission" date="2022-04" db="EMBL/GenBank/DDBJ databases">
        <title>Carnegiea gigantea Genome sequencing and assembly v2.</title>
        <authorList>
            <person name="Copetti D."/>
            <person name="Sanderson M.J."/>
            <person name="Burquez A."/>
            <person name="Wojciechowski M.F."/>
        </authorList>
    </citation>
    <scope>NUCLEOTIDE SEQUENCE</scope>
    <source>
        <strain evidence="1">SGP5-SGP5p</strain>
        <tissue evidence="1">Aerial part</tissue>
    </source>
</reference>
<dbReference type="EMBL" id="JAKOGI010001833">
    <property type="protein sequence ID" value="KAJ8423899.1"/>
    <property type="molecule type" value="Genomic_DNA"/>
</dbReference>
<dbReference type="OrthoDB" id="1934719at2759"/>
<evidence type="ECO:0000313" key="1">
    <source>
        <dbReference type="EMBL" id="KAJ8423899.1"/>
    </source>
</evidence>
<proteinExistence type="predicted"/>
<keyword evidence="2" id="KW-1185">Reference proteome</keyword>
<organism evidence="1 2">
    <name type="scientific">Carnegiea gigantea</name>
    <dbReference type="NCBI Taxonomy" id="171969"/>
    <lineage>
        <taxon>Eukaryota</taxon>
        <taxon>Viridiplantae</taxon>
        <taxon>Streptophyta</taxon>
        <taxon>Embryophyta</taxon>
        <taxon>Tracheophyta</taxon>
        <taxon>Spermatophyta</taxon>
        <taxon>Magnoliopsida</taxon>
        <taxon>eudicotyledons</taxon>
        <taxon>Gunneridae</taxon>
        <taxon>Pentapetalae</taxon>
        <taxon>Caryophyllales</taxon>
        <taxon>Cactineae</taxon>
        <taxon>Cactaceae</taxon>
        <taxon>Cactoideae</taxon>
        <taxon>Echinocereeae</taxon>
        <taxon>Carnegiea</taxon>
    </lineage>
</organism>
<dbReference type="Proteomes" id="UP001153076">
    <property type="component" value="Unassembled WGS sequence"/>
</dbReference>
<protein>
    <submittedName>
        <fullName evidence="1">Uncharacterized protein</fullName>
    </submittedName>
</protein>
<accession>A0A9Q1GQU3</accession>
<dbReference type="AlphaFoldDB" id="A0A9Q1GQU3"/>
<comment type="caution">
    <text evidence="1">The sequence shown here is derived from an EMBL/GenBank/DDBJ whole genome shotgun (WGS) entry which is preliminary data.</text>
</comment>